<protein>
    <submittedName>
        <fullName evidence="3">Uncharacterized protein</fullName>
    </submittedName>
</protein>
<feature type="signal peptide" evidence="2">
    <location>
        <begin position="1"/>
        <end position="21"/>
    </location>
</feature>
<dbReference type="EMBL" id="VVIM01000005">
    <property type="protein sequence ID" value="KAB0800023.1"/>
    <property type="molecule type" value="Genomic_DNA"/>
</dbReference>
<evidence type="ECO:0000256" key="1">
    <source>
        <dbReference type="SAM" id="MobiDB-lite"/>
    </source>
</evidence>
<proteinExistence type="predicted"/>
<dbReference type="Proteomes" id="UP000327044">
    <property type="component" value="Unassembled WGS sequence"/>
</dbReference>
<keyword evidence="4" id="KW-1185">Reference proteome</keyword>
<feature type="region of interest" description="Disordered" evidence="1">
    <location>
        <begin position="142"/>
        <end position="162"/>
    </location>
</feature>
<gene>
    <name evidence="3" type="ORF">PPYR_07903</name>
</gene>
<comment type="caution">
    <text evidence="3">The sequence shown here is derived from an EMBL/GenBank/DDBJ whole genome shotgun (WGS) entry which is preliminary data.</text>
</comment>
<sequence>MKRVYQFQLCFLMYLAVVCTGEEEPSRGPKRTKVSPYAGIIPFLRTGRSGHPHFTLSEYESNEPVKHAKSGRTIVTFPGVGRSGTLEYVQGADPNGMDKRSDLSGGNGLWFGPRLGRVQKRYKGDTPAAYLYFGEYTPRLGRESAEEIEDDGEDESNLNKSM</sequence>
<reference evidence="3 4" key="1">
    <citation type="journal article" date="2018" name="Elife">
        <title>Firefly genomes illuminate parallel origins of bioluminescence in beetles.</title>
        <authorList>
            <person name="Fallon T.R."/>
            <person name="Lower S.E."/>
            <person name="Chang C.H."/>
            <person name="Bessho-Uehara M."/>
            <person name="Martin G.J."/>
            <person name="Bewick A.J."/>
            <person name="Behringer M."/>
            <person name="Debat H.J."/>
            <person name="Wong I."/>
            <person name="Day J.C."/>
            <person name="Suvorov A."/>
            <person name="Silva C.J."/>
            <person name="Stanger-Hall K.F."/>
            <person name="Hall D.W."/>
            <person name="Schmitz R.J."/>
            <person name="Nelson D.R."/>
            <person name="Lewis S.M."/>
            <person name="Shigenobu S."/>
            <person name="Bybee S.M."/>
            <person name="Larracuente A.M."/>
            <person name="Oba Y."/>
            <person name="Weng J.K."/>
        </authorList>
    </citation>
    <scope>NUCLEOTIDE SEQUENCE [LARGE SCALE GENOMIC DNA]</scope>
    <source>
        <strain evidence="3">1611_PpyrPB1</strain>
        <tissue evidence="3">Whole body</tissue>
    </source>
</reference>
<keyword evidence="2" id="KW-0732">Signal</keyword>
<organism evidence="3 4">
    <name type="scientific">Photinus pyralis</name>
    <name type="common">Common eastern firefly</name>
    <name type="synonym">Lampyris pyralis</name>
    <dbReference type="NCBI Taxonomy" id="7054"/>
    <lineage>
        <taxon>Eukaryota</taxon>
        <taxon>Metazoa</taxon>
        <taxon>Ecdysozoa</taxon>
        <taxon>Arthropoda</taxon>
        <taxon>Hexapoda</taxon>
        <taxon>Insecta</taxon>
        <taxon>Pterygota</taxon>
        <taxon>Neoptera</taxon>
        <taxon>Endopterygota</taxon>
        <taxon>Coleoptera</taxon>
        <taxon>Polyphaga</taxon>
        <taxon>Elateriformia</taxon>
        <taxon>Elateroidea</taxon>
        <taxon>Lampyridae</taxon>
        <taxon>Lampyrinae</taxon>
        <taxon>Photinus</taxon>
    </lineage>
</organism>
<dbReference type="OrthoDB" id="6430009at2759"/>
<feature type="chain" id="PRO_5024321152" evidence="2">
    <location>
        <begin position="22"/>
        <end position="162"/>
    </location>
</feature>
<evidence type="ECO:0000313" key="3">
    <source>
        <dbReference type="EMBL" id="KAB0800023.1"/>
    </source>
</evidence>
<accession>A0A5N4ARW2</accession>
<feature type="compositionally biased region" description="Acidic residues" evidence="1">
    <location>
        <begin position="146"/>
        <end position="156"/>
    </location>
</feature>
<evidence type="ECO:0000256" key="2">
    <source>
        <dbReference type="SAM" id="SignalP"/>
    </source>
</evidence>
<evidence type="ECO:0000313" key="4">
    <source>
        <dbReference type="Proteomes" id="UP000327044"/>
    </source>
</evidence>
<name>A0A5N4ARW2_PHOPY</name>
<dbReference type="AlphaFoldDB" id="A0A5N4ARW2"/>
<dbReference type="InParanoid" id="A0A5N4ARW2"/>